<dbReference type="InterPro" id="IPR019268">
    <property type="entry name" value="DUF2278"/>
</dbReference>
<feature type="compositionally biased region" description="Basic residues" evidence="1">
    <location>
        <begin position="108"/>
        <end position="130"/>
    </location>
</feature>
<dbReference type="AlphaFoldDB" id="A0A8J8WJT9"/>
<protein>
    <submittedName>
        <fullName evidence="2">Uncharacterized protein</fullName>
    </submittedName>
</protein>
<dbReference type="EMBL" id="WIWV01000033">
    <property type="protein sequence ID" value="KAF7716925.1"/>
    <property type="molecule type" value="Genomic_DNA"/>
</dbReference>
<feature type="region of interest" description="Disordered" evidence="1">
    <location>
        <begin position="86"/>
        <end position="141"/>
    </location>
</feature>
<keyword evidence="3" id="KW-1185">Reference proteome</keyword>
<organism evidence="2 3">
    <name type="scientific">Penicillium ucsense</name>
    <dbReference type="NCBI Taxonomy" id="2839758"/>
    <lineage>
        <taxon>Eukaryota</taxon>
        <taxon>Fungi</taxon>
        <taxon>Dikarya</taxon>
        <taxon>Ascomycota</taxon>
        <taxon>Pezizomycotina</taxon>
        <taxon>Eurotiomycetes</taxon>
        <taxon>Eurotiomycetidae</taxon>
        <taxon>Eurotiales</taxon>
        <taxon>Aspergillaceae</taxon>
        <taxon>Penicillium</taxon>
    </lineage>
</organism>
<reference evidence="2" key="1">
    <citation type="journal article" date="2020" name="Front. Microbiol.">
        <title>Gene regulatory networks of Penicillium echinulatum 2HH and Penicillium oxalicum 114-2 inferred by a computational biology approach.</title>
        <authorList>
            <person name="Lenz A.R."/>
            <person name="Galan-Vasquez E."/>
            <person name="Balbinot E."/>
            <person name="De Abreu F.P."/>
            <person name="De Oliveira N.S."/>
            <person name="Da Rosa L.O."/>
            <person name="De Avila E Silva S."/>
            <person name="Camassola M."/>
            <person name="Dillon A.J.P."/>
            <person name="Perez-Rueda E."/>
        </authorList>
    </citation>
    <scope>NUCLEOTIDE SEQUENCE</scope>
    <source>
        <strain evidence="2">S1M29</strain>
    </source>
</reference>
<gene>
    <name evidence="2" type="ORF">PECM_004966</name>
</gene>
<sequence>MTIPHYGVWACQPTSYTAQTEKQDPKSPHIYLHFTDDTSSTKSLEAAINVKSIDKDSRLVFWVNRNFQHPVTETLSALDLGFHLASPPSDAAHQSDNSNSQGQGQNQKQHHNHNHNHGHGHGYGHSHGRSNRGQPVRRQQSTLQGLDFVRTQGLLNLSSGQVLPHDIPGPNNDILDHLDPILTDAINQKATGYIFGSSYGSGIHDVHMNQGSLPRFENGIYEDGALIFKFDDGHWEAVFLAFASQKVPTDDRGEALSDSKSLADILGQ</sequence>
<proteinExistence type="predicted"/>
<feature type="compositionally biased region" description="Low complexity" evidence="1">
    <location>
        <begin position="94"/>
        <end position="107"/>
    </location>
</feature>
<dbReference type="OrthoDB" id="2580841at2759"/>
<accession>A0A8J8WJT9</accession>
<name>A0A8J8WJT9_9EURO</name>
<evidence type="ECO:0000313" key="2">
    <source>
        <dbReference type="EMBL" id="KAF7716925.1"/>
    </source>
</evidence>
<evidence type="ECO:0000256" key="1">
    <source>
        <dbReference type="SAM" id="MobiDB-lite"/>
    </source>
</evidence>
<comment type="caution">
    <text evidence="2">The sequence shown here is derived from an EMBL/GenBank/DDBJ whole genome shotgun (WGS) entry which is preliminary data.</text>
</comment>
<dbReference type="Pfam" id="PF10042">
    <property type="entry name" value="DUF2278"/>
    <property type="match status" value="1"/>
</dbReference>
<evidence type="ECO:0000313" key="3">
    <source>
        <dbReference type="Proteomes" id="UP000631181"/>
    </source>
</evidence>
<dbReference type="Proteomes" id="UP000631181">
    <property type="component" value="Unassembled WGS sequence"/>
</dbReference>